<keyword evidence="5" id="KW-0378">Hydrolase</keyword>
<dbReference type="GO" id="GO:0005737">
    <property type="term" value="C:cytoplasm"/>
    <property type="evidence" value="ECO:0007669"/>
    <property type="project" value="UniProtKB-SubCell"/>
</dbReference>
<evidence type="ECO:0000256" key="1">
    <source>
        <dbReference type="ARBA" id="ARBA00004496"/>
    </source>
</evidence>
<evidence type="ECO:0000256" key="2">
    <source>
        <dbReference type="ARBA" id="ARBA00005628"/>
    </source>
</evidence>
<evidence type="ECO:0000259" key="8">
    <source>
        <dbReference type="Pfam" id="PF00535"/>
    </source>
</evidence>
<dbReference type="NCBIfam" id="TIGR01656">
    <property type="entry name" value="Histidinol-ppas"/>
    <property type="match status" value="1"/>
</dbReference>
<feature type="domain" description="Glycosyltransferase 2-like" evidence="8">
    <location>
        <begin position="9"/>
        <end position="136"/>
    </location>
</feature>
<accession>A0A3S5Y814</accession>
<dbReference type="SUPFAM" id="SSF53448">
    <property type="entry name" value="Nucleotide-diphospho-sugar transferases"/>
    <property type="match status" value="1"/>
</dbReference>
<dbReference type="PANTHER" id="PTHR42891">
    <property type="entry name" value="D-GLYCERO-BETA-D-MANNO-HEPTOSE-1,7-BISPHOSPHATE 7-PHOSPHATASE"/>
    <property type="match status" value="1"/>
</dbReference>
<dbReference type="InterPro" id="IPR004446">
    <property type="entry name" value="Heptose_bisP_phosphatase"/>
</dbReference>
<dbReference type="AlphaFoldDB" id="A0A3S5Y814"/>
<dbReference type="GO" id="GO:0016740">
    <property type="term" value="F:transferase activity"/>
    <property type="evidence" value="ECO:0007669"/>
    <property type="project" value="UniProtKB-KW"/>
</dbReference>
<comment type="similarity">
    <text evidence="2">Belongs to the GmhB family.</text>
</comment>
<dbReference type="InterPro" id="IPR001173">
    <property type="entry name" value="Glyco_trans_2-like"/>
</dbReference>
<dbReference type="Gene3D" id="3.90.550.10">
    <property type="entry name" value="Spore Coat Polysaccharide Biosynthesis Protein SpsA, Chain A"/>
    <property type="match status" value="1"/>
</dbReference>
<evidence type="ECO:0000256" key="7">
    <source>
        <dbReference type="ARBA" id="ARBA00031828"/>
    </source>
</evidence>
<dbReference type="Pfam" id="PF00535">
    <property type="entry name" value="Glycos_transf_2"/>
    <property type="match status" value="1"/>
</dbReference>
<proteinExistence type="inferred from homology"/>
<dbReference type="KEGG" id="req:REQ_26030"/>
<dbReference type="Gene3D" id="3.40.50.1000">
    <property type="entry name" value="HAD superfamily/HAD-like"/>
    <property type="match status" value="1"/>
</dbReference>
<evidence type="ECO:0000256" key="5">
    <source>
        <dbReference type="ARBA" id="ARBA00022801"/>
    </source>
</evidence>
<keyword evidence="6" id="KW-0119">Carbohydrate metabolism</keyword>
<keyword evidence="9" id="KW-0808">Transferase</keyword>
<evidence type="ECO:0000313" key="9">
    <source>
        <dbReference type="EMBL" id="CBH48632.1"/>
    </source>
</evidence>
<protein>
    <recommendedName>
        <fullName evidence="7">D,D-heptose 1,7-bisphosphate phosphatase</fullName>
    </recommendedName>
</protein>
<dbReference type="Proteomes" id="UP001154400">
    <property type="component" value="Chromosome"/>
</dbReference>
<dbReference type="InterPro" id="IPR006549">
    <property type="entry name" value="HAD-SF_hydro_IIIA"/>
</dbReference>
<reference evidence="9" key="1">
    <citation type="journal article" date="2010" name="PLoS Genet.">
        <title>The genome of a pathogenic rhodococcus: cooptive virulence underpinned by key gene acquisitions.</title>
        <authorList>
            <person name="Letek M."/>
            <person name="Gonzalez P."/>
            <person name="Macarthur I."/>
            <person name="Rodriguez H."/>
            <person name="Freeman T.C."/>
            <person name="Valero-Rello A."/>
            <person name="Blanco M."/>
            <person name="Buckley T."/>
            <person name="Cherevach I."/>
            <person name="Fahey R."/>
            <person name="Hapeshi A."/>
            <person name="Holdstock J."/>
            <person name="Leadon D."/>
            <person name="Navas J."/>
            <person name="Ocampo A."/>
            <person name="Quail M.A."/>
            <person name="Sanders M."/>
            <person name="Scortti M.M."/>
            <person name="Prescott J.F."/>
            <person name="Fogarty U."/>
            <person name="Meijer W.G."/>
            <person name="Parkhill J."/>
            <person name="Bentley S.D."/>
            <person name="Vazquez-Boland J.A."/>
        </authorList>
    </citation>
    <scope>NUCLEOTIDE SEQUENCE [LARGE SCALE GENOMIC DNA]</scope>
    <source>
        <strain evidence="9 10">103S</strain>
    </source>
</reference>
<evidence type="ECO:0000256" key="4">
    <source>
        <dbReference type="ARBA" id="ARBA00022723"/>
    </source>
</evidence>
<dbReference type="NCBIfam" id="TIGR01662">
    <property type="entry name" value="HAD-SF-IIIA"/>
    <property type="match status" value="1"/>
</dbReference>
<dbReference type="GO" id="GO:0046872">
    <property type="term" value="F:metal ion binding"/>
    <property type="evidence" value="ECO:0007669"/>
    <property type="project" value="UniProtKB-KW"/>
</dbReference>
<dbReference type="GO" id="GO:0005975">
    <property type="term" value="P:carbohydrate metabolic process"/>
    <property type="evidence" value="ECO:0007669"/>
    <property type="project" value="InterPro"/>
</dbReference>
<organism evidence="9">
    <name type="scientific">Rhodococcus hoagii (strain 103S)</name>
    <name type="common">Rhodococcus equi</name>
    <dbReference type="NCBI Taxonomy" id="685727"/>
    <lineage>
        <taxon>Bacteria</taxon>
        <taxon>Bacillati</taxon>
        <taxon>Actinomycetota</taxon>
        <taxon>Actinomycetes</taxon>
        <taxon>Mycobacteriales</taxon>
        <taxon>Nocardiaceae</taxon>
        <taxon>Prescottella</taxon>
    </lineage>
</organism>
<evidence type="ECO:0000313" key="10">
    <source>
        <dbReference type="Proteomes" id="UP000006892"/>
    </source>
</evidence>
<comment type="subcellular location">
    <subcellularLocation>
        <location evidence="1">Cytoplasm</location>
    </subcellularLocation>
</comment>
<dbReference type="NCBIfam" id="TIGR01549">
    <property type="entry name" value="HAD-SF-IA-v1"/>
    <property type="match status" value="1"/>
</dbReference>
<gene>
    <name evidence="9" type="ordered locus">REQ_26030</name>
</gene>
<dbReference type="InterPro" id="IPR006439">
    <property type="entry name" value="HAD-SF_hydro_IA"/>
</dbReference>
<dbReference type="InterPro" id="IPR029044">
    <property type="entry name" value="Nucleotide-diphossugar_trans"/>
</dbReference>
<dbReference type="RefSeq" id="WP_013416226.1">
    <property type="nucleotide sequence ID" value="NC_014659.1"/>
</dbReference>
<dbReference type="EMBL" id="FN563149">
    <property type="protein sequence ID" value="CBH48632.1"/>
    <property type="molecule type" value="Genomic_DNA"/>
</dbReference>
<sequence>MTARELRYTVVIPTVLRPSLDVLLRALAGTDGPQPYEIIVVVDLPDRTGSLVSGGAGSVDSGEPPVRWLSSGGHGPAAARNRGWLASHDPWVAFLDDDVVVSRDWARRLAEDLAGLGPEAAASYARIEVPAPIGRRPTDDERRTLALRNAQFITADAAVRRSALMAVGGFDERFPHAYREDADLALRLMSAGFTLHTGSRVTTHPIGRARALASLRAQTGNADNALMRRRHGPDWRRTAGESGGRLGRHMFTTFCAGLAAAAAVSGRRRVAATASAAWLASTVRFALVRVAPGPRTVREVLEMSVSSILVPPAAVAHRIRGEIAVSRAGTAIRSPVLAVLFDRDDTIIHDVPYLSDFRKVEPVPGAAEVLSRLRATGVLVGVVSNQSGVAHGRITAGELREVNDEVERRLGPFDTWQICVHSGRAGCACRKPMPGLIFRAAADLGVPVERCVVIGDTEADVEAARTAGAVGILVPTARTLPAEVHRAHSHGRLAPDLATAVALAGLGRGRTADS</sequence>
<keyword evidence="3" id="KW-0963">Cytoplasm</keyword>
<dbReference type="InterPro" id="IPR023214">
    <property type="entry name" value="HAD_sf"/>
</dbReference>
<name>A0A3S5Y814_RHOH1</name>
<dbReference type="InterPro" id="IPR036412">
    <property type="entry name" value="HAD-like_sf"/>
</dbReference>
<evidence type="ECO:0000256" key="6">
    <source>
        <dbReference type="ARBA" id="ARBA00023277"/>
    </source>
</evidence>
<dbReference type="InterPro" id="IPR006543">
    <property type="entry name" value="Histidinol-phos"/>
</dbReference>
<evidence type="ECO:0000256" key="3">
    <source>
        <dbReference type="ARBA" id="ARBA00022490"/>
    </source>
</evidence>
<dbReference type="SUPFAM" id="SSF56784">
    <property type="entry name" value="HAD-like"/>
    <property type="match status" value="1"/>
</dbReference>
<dbReference type="Pfam" id="PF13242">
    <property type="entry name" value="Hydrolase_like"/>
    <property type="match status" value="1"/>
</dbReference>
<dbReference type="PANTHER" id="PTHR42891:SF1">
    <property type="entry name" value="D-GLYCERO-BETA-D-MANNO-HEPTOSE-1,7-BISPHOSPHATE 7-PHOSPHATASE"/>
    <property type="match status" value="1"/>
</dbReference>
<keyword evidence="4" id="KW-0479">Metal-binding</keyword>
<dbReference type="GO" id="GO:0016791">
    <property type="term" value="F:phosphatase activity"/>
    <property type="evidence" value="ECO:0007669"/>
    <property type="project" value="InterPro"/>
</dbReference>